<evidence type="ECO:0000256" key="1">
    <source>
        <dbReference type="SAM" id="MobiDB-lite"/>
    </source>
</evidence>
<reference evidence="3" key="1">
    <citation type="journal article" date="2017" name="Nat. Commun.">
        <title>The North American bullfrog draft genome provides insight into hormonal regulation of long noncoding RNA.</title>
        <authorList>
            <person name="Hammond S.A."/>
            <person name="Warren R.L."/>
            <person name="Vandervalk B.P."/>
            <person name="Kucuk E."/>
            <person name="Khan H."/>
            <person name="Gibb E.A."/>
            <person name="Pandoh P."/>
            <person name="Kirk H."/>
            <person name="Zhao Y."/>
            <person name="Jones M."/>
            <person name="Mungall A.J."/>
            <person name="Coope R."/>
            <person name="Pleasance S."/>
            <person name="Moore R.A."/>
            <person name="Holt R.A."/>
            <person name="Round J.M."/>
            <person name="Ohora S."/>
            <person name="Walle B.V."/>
            <person name="Veldhoen N."/>
            <person name="Helbing C.C."/>
            <person name="Birol I."/>
        </authorList>
    </citation>
    <scope>NUCLEOTIDE SEQUENCE [LARGE SCALE GENOMIC DNA]</scope>
</reference>
<dbReference type="Proteomes" id="UP000228934">
    <property type="component" value="Unassembled WGS sequence"/>
</dbReference>
<accession>A0A2G9P7A7</accession>
<name>A0A2G9P7A7_AQUCT</name>
<evidence type="ECO:0000313" key="3">
    <source>
        <dbReference type="Proteomes" id="UP000228934"/>
    </source>
</evidence>
<feature type="compositionally biased region" description="Basic and acidic residues" evidence="1">
    <location>
        <begin position="56"/>
        <end position="71"/>
    </location>
</feature>
<dbReference type="EMBL" id="KV922530">
    <property type="protein sequence ID" value="PIN99179.1"/>
    <property type="molecule type" value="Genomic_DNA"/>
</dbReference>
<organism evidence="2 3">
    <name type="scientific">Aquarana catesbeiana</name>
    <name type="common">American bullfrog</name>
    <name type="synonym">Rana catesbeiana</name>
    <dbReference type="NCBI Taxonomy" id="8400"/>
    <lineage>
        <taxon>Eukaryota</taxon>
        <taxon>Metazoa</taxon>
        <taxon>Chordata</taxon>
        <taxon>Craniata</taxon>
        <taxon>Vertebrata</taxon>
        <taxon>Euteleostomi</taxon>
        <taxon>Amphibia</taxon>
        <taxon>Batrachia</taxon>
        <taxon>Anura</taxon>
        <taxon>Neobatrachia</taxon>
        <taxon>Ranoidea</taxon>
        <taxon>Ranidae</taxon>
        <taxon>Aquarana</taxon>
    </lineage>
</organism>
<proteinExistence type="predicted"/>
<protein>
    <submittedName>
        <fullName evidence="2">Uncharacterized protein</fullName>
    </submittedName>
</protein>
<keyword evidence="3" id="KW-1185">Reference proteome</keyword>
<evidence type="ECO:0000313" key="2">
    <source>
        <dbReference type="EMBL" id="PIN99179.1"/>
    </source>
</evidence>
<dbReference type="AlphaFoldDB" id="A0A2G9P7A7"/>
<feature type="region of interest" description="Disordered" evidence="1">
    <location>
        <begin position="47"/>
        <end position="71"/>
    </location>
</feature>
<gene>
    <name evidence="2" type="ORF">AB205_0074020</name>
</gene>
<sequence length="71" mass="8013">MMGLYRPYPNPNVRKAKIMAKVVRSLHRNFWGATIQGSIEETLVRPEIEGAGSVQKDQETASKKGKKTRDI</sequence>